<reference evidence="6 7" key="1">
    <citation type="submission" date="2024-07" db="EMBL/GenBank/DDBJ databases">
        <title>Draft Genome Sequence of Ferrimicrobium acidiphilum Strain YE2023, Isolated from a Pulp of Bioleach Reactor.</title>
        <authorList>
            <person name="Elkina Y.A."/>
            <person name="Bulaeva A.G."/>
            <person name="Beletsky A.V."/>
            <person name="Mardanov A.V."/>
        </authorList>
    </citation>
    <scope>NUCLEOTIDE SEQUENCE [LARGE SCALE GENOMIC DNA]</scope>
    <source>
        <strain evidence="6 7">YE2023</strain>
    </source>
</reference>
<dbReference type="EMBL" id="JBFSHR010000012">
    <property type="protein sequence ID" value="MEX6429190.1"/>
    <property type="molecule type" value="Genomic_DNA"/>
</dbReference>
<evidence type="ECO:0000256" key="1">
    <source>
        <dbReference type="ARBA" id="ARBA00001947"/>
    </source>
</evidence>
<protein>
    <submittedName>
        <fullName evidence="6">Creatininase family protein</fullName>
    </submittedName>
</protein>
<gene>
    <name evidence="6" type="ORF">AB6A68_04975</name>
</gene>
<keyword evidence="3" id="KW-0378">Hydrolase</keyword>
<keyword evidence="7" id="KW-1185">Reference proteome</keyword>
<evidence type="ECO:0000256" key="4">
    <source>
        <dbReference type="ARBA" id="ARBA00022833"/>
    </source>
</evidence>
<dbReference type="PANTHER" id="PTHR35005:SF1">
    <property type="entry name" value="2-AMINO-5-FORMYLAMINO-6-RIBOSYLAMINOPYRIMIDIN-4(3H)-ONE 5'-MONOPHOSPHATE DEFORMYLASE"/>
    <property type="match status" value="1"/>
</dbReference>
<dbReference type="Pfam" id="PF02633">
    <property type="entry name" value="Creatininase"/>
    <property type="match status" value="1"/>
</dbReference>
<dbReference type="RefSeq" id="WP_369084338.1">
    <property type="nucleotide sequence ID" value="NZ_JBFSHR010000012.1"/>
</dbReference>
<comment type="cofactor">
    <cofactor evidence="1">
        <name>Zn(2+)</name>
        <dbReference type="ChEBI" id="CHEBI:29105"/>
    </cofactor>
</comment>
<dbReference type="SUPFAM" id="SSF102215">
    <property type="entry name" value="Creatininase"/>
    <property type="match status" value="1"/>
</dbReference>
<dbReference type="InterPro" id="IPR024087">
    <property type="entry name" value="Creatininase-like_sf"/>
</dbReference>
<evidence type="ECO:0000256" key="2">
    <source>
        <dbReference type="ARBA" id="ARBA00022723"/>
    </source>
</evidence>
<evidence type="ECO:0000256" key="5">
    <source>
        <dbReference type="ARBA" id="ARBA00024029"/>
    </source>
</evidence>
<comment type="caution">
    <text evidence="6">The sequence shown here is derived from an EMBL/GenBank/DDBJ whole genome shotgun (WGS) entry which is preliminary data.</text>
</comment>
<dbReference type="InterPro" id="IPR003785">
    <property type="entry name" value="Creatininase/forma_Hydrolase"/>
</dbReference>
<proteinExistence type="inferred from homology"/>
<dbReference type="Gene3D" id="3.40.50.10310">
    <property type="entry name" value="Creatininase"/>
    <property type="match status" value="1"/>
</dbReference>
<accession>A0ABV3Y1C0</accession>
<evidence type="ECO:0000313" key="6">
    <source>
        <dbReference type="EMBL" id="MEX6429190.1"/>
    </source>
</evidence>
<name>A0ABV3Y1C0_9ACTN</name>
<keyword evidence="2" id="KW-0479">Metal-binding</keyword>
<evidence type="ECO:0000256" key="3">
    <source>
        <dbReference type="ARBA" id="ARBA00022801"/>
    </source>
</evidence>
<sequence length="254" mass="27108">MRLWSSYSSIDLEEVAGSSLVLQPIGSIEQHGPHLPLVTDSLIAQEVALQAIRETPTASILLPIISYGLSSEHLHASGTISLSPTTLLAVLDDLGASLARAGVEKLVFLNGHGGNSALLRVASRELRLRYGLMTFLVHPHLPVDQVSVVSNDREGGFAIHGGVAETSMMLYLKPDLVHIDRLERSIPDWLSRYSKIGFGGPVTFGWTAADLSSNGVIGDPTSASPEAGKRSFEAGVSGVVAALEEIQAFQFPQY</sequence>
<keyword evidence="4" id="KW-0862">Zinc</keyword>
<dbReference type="Proteomes" id="UP001560267">
    <property type="component" value="Unassembled WGS sequence"/>
</dbReference>
<organism evidence="6 7">
    <name type="scientific">Ferrimicrobium acidiphilum</name>
    <dbReference type="NCBI Taxonomy" id="121039"/>
    <lineage>
        <taxon>Bacteria</taxon>
        <taxon>Bacillati</taxon>
        <taxon>Actinomycetota</taxon>
        <taxon>Acidimicrobiia</taxon>
        <taxon>Acidimicrobiales</taxon>
        <taxon>Acidimicrobiaceae</taxon>
        <taxon>Ferrimicrobium</taxon>
    </lineage>
</organism>
<dbReference type="PANTHER" id="PTHR35005">
    <property type="entry name" value="3-DEHYDRO-SCYLLO-INOSOSE HYDROLASE"/>
    <property type="match status" value="1"/>
</dbReference>
<comment type="similarity">
    <text evidence="5">Belongs to the creatininase superfamily.</text>
</comment>
<evidence type="ECO:0000313" key="7">
    <source>
        <dbReference type="Proteomes" id="UP001560267"/>
    </source>
</evidence>